<dbReference type="SUPFAM" id="SSF55031">
    <property type="entry name" value="Bacterial exopeptidase dimerisation domain"/>
    <property type="match status" value="1"/>
</dbReference>
<dbReference type="Proteomes" id="UP001549110">
    <property type="component" value="Unassembled WGS sequence"/>
</dbReference>
<evidence type="ECO:0000256" key="2">
    <source>
        <dbReference type="ARBA" id="ARBA00022670"/>
    </source>
</evidence>
<comment type="caution">
    <text evidence="8">The sequence shown here is derived from an EMBL/GenBank/DDBJ whole genome shotgun (WGS) entry which is preliminary data.</text>
</comment>
<name>A0ABV2ENC1_9CAUL</name>
<dbReference type="PANTHER" id="PTHR45962">
    <property type="entry name" value="N-FATTY-ACYL-AMINO ACID SYNTHASE/HYDROLASE PM20D1"/>
    <property type="match status" value="1"/>
</dbReference>
<comment type="similarity">
    <text evidence="1">Belongs to the peptidase M20A family.</text>
</comment>
<evidence type="ECO:0000313" key="9">
    <source>
        <dbReference type="Proteomes" id="UP001549110"/>
    </source>
</evidence>
<keyword evidence="6" id="KW-0732">Signal</keyword>
<dbReference type="InterPro" id="IPR002933">
    <property type="entry name" value="Peptidase_M20"/>
</dbReference>
<feature type="signal peptide" evidence="6">
    <location>
        <begin position="1"/>
        <end position="22"/>
    </location>
</feature>
<evidence type="ECO:0000259" key="7">
    <source>
        <dbReference type="Pfam" id="PF07687"/>
    </source>
</evidence>
<dbReference type="InterPro" id="IPR036264">
    <property type="entry name" value="Bact_exopeptidase_dim_dom"/>
</dbReference>
<dbReference type="Gene3D" id="1.10.150.900">
    <property type="match status" value="1"/>
</dbReference>
<dbReference type="NCBIfam" id="NF006596">
    <property type="entry name" value="PRK09133.1"/>
    <property type="match status" value="1"/>
</dbReference>
<accession>A0ABV2ENC1</accession>
<dbReference type="InterPro" id="IPR047177">
    <property type="entry name" value="Pept_M20A"/>
</dbReference>
<keyword evidence="5" id="KW-0862">Zinc</keyword>
<keyword evidence="4" id="KW-0378">Hydrolase</keyword>
<dbReference type="Gene3D" id="3.30.70.360">
    <property type="match status" value="1"/>
</dbReference>
<gene>
    <name evidence="8" type="ORF">ABID41_003571</name>
</gene>
<proteinExistence type="inferred from homology"/>
<dbReference type="Pfam" id="PF01546">
    <property type="entry name" value="Peptidase_M20"/>
    <property type="match status" value="1"/>
</dbReference>
<dbReference type="Pfam" id="PF07687">
    <property type="entry name" value="M20_dimer"/>
    <property type="match status" value="1"/>
</dbReference>
<dbReference type="PANTHER" id="PTHR45962:SF1">
    <property type="entry name" value="N-FATTY-ACYL-AMINO ACID SYNTHASE_HYDROLASE PM20D1"/>
    <property type="match status" value="1"/>
</dbReference>
<evidence type="ECO:0000256" key="1">
    <source>
        <dbReference type="ARBA" id="ARBA00006247"/>
    </source>
</evidence>
<feature type="domain" description="Peptidase M20 dimerisation" evidence="7">
    <location>
        <begin position="220"/>
        <end position="366"/>
    </location>
</feature>
<keyword evidence="2" id="KW-0645">Protease</keyword>
<protein>
    <submittedName>
        <fullName evidence="8">Acetylornithine deacetylase/succinyl-diaminopimelate desuccinylase-like protein</fullName>
    </submittedName>
</protein>
<reference evidence="8 9" key="1">
    <citation type="submission" date="2024-06" db="EMBL/GenBank/DDBJ databases">
        <title>Genomic Encyclopedia of Type Strains, Phase IV (KMG-IV): sequencing the most valuable type-strain genomes for metagenomic binning, comparative biology and taxonomic classification.</title>
        <authorList>
            <person name="Goeker M."/>
        </authorList>
    </citation>
    <scope>NUCLEOTIDE SEQUENCE [LARGE SCALE GENOMIC DNA]</scope>
    <source>
        <strain evidence="8 9">DSM 17809</strain>
    </source>
</reference>
<evidence type="ECO:0000256" key="3">
    <source>
        <dbReference type="ARBA" id="ARBA00022723"/>
    </source>
</evidence>
<keyword evidence="9" id="KW-1185">Reference proteome</keyword>
<dbReference type="Gene3D" id="3.40.630.10">
    <property type="entry name" value="Zn peptidases"/>
    <property type="match status" value="1"/>
</dbReference>
<evidence type="ECO:0000256" key="6">
    <source>
        <dbReference type="SAM" id="SignalP"/>
    </source>
</evidence>
<dbReference type="InterPro" id="IPR001261">
    <property type="entry name" value="ArgE/DapE_CS"/>
</dbReference>
<organism evidence="8 9">
    <name type="scientific">Phenylobacterium koreense</name>
    <dbReference type="NCBI Taxonomy" id="266125"/>
    <lineage>
        <taxon>Bacteria</taxon>
        <taxon>Pseudomonadati</taxon>
        <taxon>Pseudomonadota</taxon>
        <taxon>Alphaproteobacteria</taxon>
        <taxon>Caulobacterales</taxon>
        <taxon>Caulobacteraceae</taxon>
        <taxon>Phenylobacterium</taxon>
    </lineage>
</organism>
<sequence length="470" mass="50034">MIRTISVAALLAATALASPAMAQDLRPDQLAFRDLYKELIETNTTLSSGSCTAAAQAMAARMKAAGYADADLQVIAPADRPKDGALVATLKGADAKAKPILLLAHIDVVEANRADWERDPFKLVEEDGFFYARGASDDKAQAAVWTDTLIRFKQEGFQPRRTLRMALTCGEETPDTFNGVQYLIANHRDLMDAEFVLNEGAGGRLNEAGERVSLGVQAGEKVYQDYTLEVTNIGGHSSAPVRDNAIYHLSAGLARLADYDFPVELNDAVKANFERMATIEGGASGAAMAAVAKNPSDAAAVATVARDPGRNSMMRTTCVATMVNAGHAPNALPQRARANVNCRILPGEGVEETRQALVKVLADDAIKVTTVGSPSPVSPPPTLSKDIMGPIEKVSAKLWPGVPVVPVMATGATDGRFLNAVGVPAYGLTGFFSELAGNGAHGLNEKMRVRSLYEGRDFLYEVVKIYANQK</sequence>
<dbReference type="SUPFAM" id="SSF53187">
    <property type="entry name" value="Zn-dependent exopeptidases"/>
    <property type="match status" value="1"/>
</dbReference>
<evidence type="ECO:0000256" key="4">
    <source>
        <dbReference type="ARBA" id="ARBA00022801"/>
    </source>
</evidence>
<keyword evidence="3" id="KW-0479">Metal-binding</keyword>
<dbReference type="EMBL" id="JBEPLU010000003">
    <property type="protein sequence ID" value="MET3528432.1"/>
    <property type="molecule type" value="Genomic_DNA"/>
</dbReference>
<evidence type="ECO:0000256" key="5">
    <source>
        <dbReference type="ARBA" id="ARBA00022833"/>
    </source>
</evidence>
<dbReference type="PROSITE" id="PS00758">
    <property type="entry name" value="ARGE_DAPE_CPG2_1"/>
    <property type="match status" value="1"/>
</dbReference>
<dbReference type="RefSeq" id="WP_354298335.1">
    <property type="nucleotide sequence ID" value="NZ_JBEPLU010000003.1"/>
</dbReference>
<dbReference type="InterPro" id="IPR011650">
    <property type="entry name" value="Peptidase_M20_dimer"/>
</dbReference>
<feature type="chain" id="PRO_5047104418" evidence="6">
    <location>
        <begin position="23"/>
        <end position="470"/>
    </location>
</feature>
<evidence type="ECO:0000313" key="8">
    <source>
        <dbReference type="EMBL" id="MET3528432.1"/>
    </source>
</evidence>